<feature type="domain" description="Response regulatory" evidence="18">
    <location>
        <begin position="913"/>
        <end position="1032"/>
    </location>
</feature>
<dbReference type="Pfam" id="PF00989">
    <property type="entry name" value="PAS"/>
    <property type="match status" value="2"/>
</dbReference>
<dbReference type="PROSITE" id="PS50109">
    <property type="entry name" value="HIS_KIN"/>
    <property type="match status" value="1"/>
</dbReference>
<dbReference type="Pfam" id="PF02518">
    <property type="entry name" value="HATPase_c"/>
    <property type="match status" value="1"/>
</dbReference>
<feature type="transmembrane region" description="Helical" evidence="16">
    <location>
        <begin position="17"/>
        <end position="35"/>
    </location>
</feature>
<dbReference type="InterPro" id="IPR035965">
    <property type="entry name" value="PAS-like_dom_sf"/>
</dbReference>
<dbReference type="SUPFAM" id="SSF52172">
    <property type="entry name" value="CheY-like"/>
    <property type="match status" value="1"/>
</dbReference>
<dbReference type="InterPro" id="IPR013767">
    <property type="entry name" value="PAS_fold"/>
</dbReference>
<dbReference type="InterPro" id="IPR001789">
    <property type="entry name" value="Sig_transdc_resp-reg_receiver"/>
</dbReference>
<dbReference type="SMART" id="SM00387">
    <property type="entry name" value="HATPase_c"/>
    <property type="match status" value="1"/>
</dbReference>
<dbReference type="Proteomes" id="UP000503840">
    <property type="component" value="Unassembled WGS sequence"/>
</dbReference>
<comment type="catalytic activity">
    <reaction evidence="1">
        <text>ATP + protein L-histidine = ADP + protein N-phospho-L-histidine.</text>
        <dbReference type="EC" id="2.7.13.3"/>
    </reaction>
</comment>
<dbReference type="PROSITE" id="PS50112">
    <property type="entry name" value="PAS"/>
    <property type="match status" value="2"/>
</dbReference>
<dbReference type="PANTHER" id="PTHR43047">
    <property type="entry name" value="TWO-COMPONENT HISTIDINE PROTEIN KINASE"/>
    <property type="match status" value="1"/>
</dbReference>
<gene>
    <name evidence="22" type="ORF">DSM101010T_21240</name>
</gene>
<dbReference type="PROSITE" id="PS50113">
    <property type="entry name" value="PAC"/>
    <property type="match status" value="2"/>
</dbReference>
<protein>
    <recommendedName>
        <fullName evidence="3">histidine kinase</fullName>
        <ecNumber evidence="3">2.7.13.3</ecNumber>
    </recommendedName>
</protein>
<evidence type="ECO:0000256" key="9">
    <source>
        <dbReference type="ARBA" id="ARBA00022777"/>
    </source>
</evidence>
<name>A0A7J0BJF1_9BACT</name>
<dbReference type="GO" id="GO:0006355">
    <property type="term" value="P:regulation of DNA-templated transcription"/>
    <property type="evidence" value="ECO:0007669"/>
    <property type="project" value="InterPro"/>
</dbReference>
<dbReference type="SMART" id="SM00091">
    <property type="entry name" value="PAS"/>
    <property type="match status" value="2"/>
</dbReference>
<feature type="domain" description="PAC" evidence="20">
    <location>
        <begin position="561"/>
        <end position="612"/>
    </location>
</feature>
<dbReference type="InterPro" id="IPR036097">
    <property type="entry name" value="HisK_dim/P_sf"/>
</dbReference>
<feature type="domain" description="HPt" evidence="21">
    <location>
        <begin position="1070"/>
        <end position="1174"/>
    </location>
</feature>
<dbReference type="EC" id="2.7.13.3" evidence="3"/>
<keyword evidence="11 16" id="KW-1133">Transmembrane helix</keyword>
<dbReference type="Gene3D" id="1.10.287.130">
    <property type="match status" value="1"/>
</dbReference>
<feature type="domain" description="PAS" evidence="19">
    <location>
        <begin position="362"/>
        <end position="411"/>
    </location>
</feature>
<evidence type="ECO:0000256" key="8">
    <source>
        <dbReference type="ARBA" id="ARBA00022692"/>
    </source>
</evidence>
<evidence type="ECO:0000259" key="19">
    <source>
        <dbReference type="PROSITE" id="PS50112"/>
    </source>
</evidence>
<evidence type="ECO:0000256" key="13">
    <source>
        <dbReference type="PROSITE-ProRule" id="PRU00110"/>
    </source>
</evidence>
<dbReference type="PROSITE" id="PS50110">
    <property type="entry name" value="RESPONSE_REGULATORY"/>
    <property type="match status" value="1"/>
</dbReference>
<dbReference type="SUPFAM" id="SSF47226">
    <property type="entry name" value="Histidine-containing phosphotransfer domain, HPT domain"/>
    <property type="match status" value="1"/>
</dbReference>
<evidence type="ECO:0000256" key="3">
    <source>
        <dbReference type="ARBA" id="ARBA00012438"/>
    </source>
</evidence>
<evidence type="ECO:0000256" key="10">
    <source>
        <dbReference type="ARBA" id="ARBA00022840"/>
    </source>
</evidence>
<dbReference type="SUPFAM" id="SSF47384">
    <property type="entry name" value="Homodimeric domain of signal transducing histidine kinase"/>
    <property type="match status" value="1"/>
</dbReference>
<proteinExistence type="predicted"/>
<dbReference type="InterPro" id="IPR003594">
    <property type="entry name" value="HATPase_dom"/>
</dbReference>
<dbReference type="GO" id="GO:0000155">
    <property type="term" value="F:phosphorelay sensor kinase activity"/>
    <property type="evidence" value="ECO:0007669"/>
    <property type="project" value="InterPro"/>
</dbReference>
<keyword evidence="10" id="KW-0067">ATP-binding</keyword>
<dbReference type="RefSeq" id="WP_174405391.1">
    <property type="nucleotide sequence ID" value="NZ_BLVO01000013.1"/>
</dbReference>
<dbReference type="SMART" id="SM00388">
    <property type="entry name" value="HisKA"/>
    <property type="match status" value="1"/>
</dbReference>
<dbReference type="InterPro" id="IPR003661">
    <property type="entry name" value="HisK_dim/P_dom"/>
</dbReference>
<evidence type="ECO:0000259" key="20">
    <source>
        <dbReference type="PROSITE" id="PS50113"/>
    </source>
</evidence>
<keyword evidence="12 16" id="KW-0472">Membrane</keyword>
<evidence type="ECO:0000256" key="16">
    <source>
        <dbReference type="SAM" id="Phobius"/>
    </source>
</evidence>
<dbReference type="InterPro" id="IPR008207">
    <property type="entry name" value="Sig_transdc_His_kin_Hpt_dom"/>
</dbReference>
<dbReference type="SMART" id="SM00448">
    <property type="entry name" value="REC"/>
    <property type="match status" value="1"/>
</dbReference>
<dbReference type="AlphaFoldDB" id="A0A7J0BJF1"/>
<keyword evidence="7" id="KW-0808">Transferase</keyword>
<accession>A0A7J0BJF1</accession>
<evidence type="ECO:0000256" key="2">
    <source>
        <dbReference type="ARBA" id="ARBA00004429"/>
    </source>
</evidence>
<organism evidence="22 23">
    <name type="scientific">Desulfovibrio subterraneus</name>
    <dbReference type="NCBI Taxonomy" id="2718620"/>
    <lineage>
        <taxon>Bacteria</taxon>
        <taxon>Pseudomonadati</taxon>
        <taxon>Thermodesulfobacteriota</taxon>
        <taxon>Desulfovibrionia</taxon>
        <taxon>Desulfovibrionales</taxon>
        <taxon>Desulfovibrionaceae</taxon>
        <taxon>Desulfovibrio</taxon>
    </lineage>
</organism>
<dbReference type="CDD" id="cd17546">
    <property type="entry name" value="REC_hyHK_CKI1_RcsC-like"/>
    <property type="match status" value="1"/>
</dbReference>
<keyword evidence="4" id="KW-1003">Cell membrane</keyword>
<evidence type="ECO:0000256" key="4">
    <source>
        <dbReference type="ARBA" id="ARBA00022475"/>
    </source>
</evidence>
<dbReference type="InterPro" id="IPR036641">
    <property type="entry name" value="HPT_dom_sf"/>
</dbReference>
<dbReference type="SUPFAM" id="SSF55874">
    <property type="entry name" value="ATPase domain of HSP90 chaperone/DNA topoisomerase II/histidine kinase"/>
    <property type="match status" value="1"/>
</dbReference>
<feature type="domain" description="PAS" evidence="19">
    <location>
        <begin position="486"/>
        <end position="527"/>
    </location>
</feature>
<comment type="caution">
    <text evidence="22">The sequence shown here is derived from an EMBL/GenBank/DDBJ whole genome shotgun (WGS) entry which is preliminary data.</text>
</comment>
<dbReference type="PRINTS" id="PR00344">
    <property type="entry name" value="BCTRLSENSOR"/>
</dbReference>
<keyword evidence="8 16" id="KW-0812">Transmembrane</keyword>
<evidence type="ECO:0000256" key="14">
    <source>
        <dbReference type="PROSITE-ProRule" id="PRU00169"/>
    </source>
</evidence>
<keyword evidence="23" id="KW-1185">Reference proteome</keyword>
<dbReference type="InterPro" id="IPR011006">
    <property type="entry name" value="CheY-like_superfamily"/>
</dbReference>
<dbReference type="PANTHER" id="PTHR43047:SF64">
    <property type="entry name" value="HISTIDINE KINASE CONTAINING CHEY-HOMOLOGOUS RECEIVER DOMAIN AND PAS DOMAIN-RELATED"/>
    <property type="match status" value="1"/>
</dbReference>
<keyword evidence="10" id="KW-0547">Nucleotide-binding</keyword>
<evidence type="ECO:0000256" key="6">
    <source>
        <dbReference type="ARBA" id="ARBA00022553"/>
    </source>
</evidence>
<dbReference type="SUPFAM" id="SSF55785">
    <property type="entry name" value="PYP-like sensor domain (PAS domain)"/>
    <property type="match status" value="2"/>
</dbReference>
<keyword evidence="9" id="KW-0418">Kinase</keyword>
<evidence type="ECO:0000256" key="5">
    <source>
        <dbReference type="ARBA" id="ARBA00022519"/>
    </source>
</evidence>
<dbReference type="Pfam" id="PF00072">
    <property type="entry name" value="Response_reg"/>
    <property type="match status" value="1"/>
</dbReference>
<evidence type="ECO:0000256" key="11">
    <source>
        <dbReference type="ARBA" id="ARBA00022989"/>
    </source>
</evidence>
<keyword evidence="15" id="KW-0175">Coiled coil</keyword>
<keyword evidence="5" id="KW-0997">Cell inner membrane</keyword>
<evidence type="ECO:0000256" key="15">
    <source>
        <dbReference type="SAM" id="Coils"/>
    </source>
</evidence>
<dbReference type="Pfam" id="PF00512">
    <property type="entry name" value="HisKA"/>
    <property type="match status" value="1"/>
</dbReference>
<dbReference type="EMBL" id="BLVO01000013">
    <property type="protein sequence ID" value="GFM33759.1"/>
    <property type="molecule type" value="Genomic_DNA"/>
</dbReference>
<evidence type="ECO:0000256" key="12">
    <source>
        <dbReference type="ARBA" id="ARBA00023136"/>
    </source>
</evidence>
<dbReference type="Gene3D" id="3.30.450.20">
    <property type="entry name" value="PAS domain"/>
    <property type="match status" value="2"/>
</dbReference>
<evidence type="ECO:0000313" key="22">
    <source>
        <dbReference type="EMBL" id="GFM33759.1"/>
    </source>
</evidence>
<dbReference type="InterPro" id="IPR005467">
    <property type="entry name" value="His_kinase_dom"/>
</dbReference>
<evidence type="ECO:0000259" key="17">
    <source>
        <dbReference type="PROSITE" id="PS50109"/>
    </source>
</evidence>
<evidence type="ECO:0000259" key="21">
    <source>
        <dbReference type="PROSITE" id="PS50894"/>
    </source>
</evidence>
<sequence>MKNDYTSLTKISRHTRLALYAAVFTVGIFLFWLIAKLHQQNIVLSNTNRHHLLSSANSEAHAISYFFQTKLVDITELAQHPSLAAYYRTKDLGMPRQYGLEASISLMENQFERFLFLNVINGTPIYCHIGYKSTDNSLNILKKYPSADYCNSDFTLQQDDSNYQKAETTRIYTGNSKNIIITLPYIHDGIVVGHIFSSIPVHSLKAYLSQFSTDTPHKSFLLHPDNPPIPISDDSPAQFPAYKLTGLRLGYIEPLPFAGGDGSLLPKLQAIRLSIPNSSYELVSVFEIDDVYGLAHPQLKLFLLSLIASATLVTALLAVRLDLRNTSLKARLEEASNNRERIQLQNTLLQQEIRDRKSAEEREVALRSQAEKVNMVIPSAIVSLNQSGLVTAWNNRAEEITGYPSEEAIGRHYSFFYVNSGTIGHTIGPVSSRGIQYEIRTRSGSVRTVIKNREPLFDSAGNIIGAVDSFEDITDQQRTLAALAVAEENYRTIFSNAPYGIYQSTEEGKLLSLNPALVSMFEYSCEEEMRAALQDKLDAFYARPESRREFLRRMNKYGFIHNFEAQVVTFTGKNLWVVENARVFNTPEGTPGFEGFIHDITLQKEAENLLIEAKEAAEMANRAKSQFLANISHEIRTPMTAILGMADMNLRMETDPKKVHNLQVLRDAASSLLKLLNQLLDFARIEAGAIDLEYTDFSPRKLVSGIQDLLRVEAQNKGIHLITDCTPDVPLRVVGDRDRLRQVLINLVGNAVKFTDTGSVTIGVSPERQEYGASITNTSADSRQSHAELQALSNDGNAATEKQQALQDVPEWLSFTIRDTGIGIPKNKLSLIFQSFAQADGSITRKFGGAGLGLAISKHLIEMMGGEINVSSTVGAGTTFHVSIPFGQYKGNEAPLPSRKPDNSMRKVIEGLRILVAEDNPFNQIVIAQMLELDNHVATIAENGEKALELLEKQEFDLVLMDIQMPVLDGIDTARKIRSGTLPAVSPHIPLIALSAHIRSEEQPRFAEAGFNACLSKPLAIEDLRQLLLDIFPHRGLEYVPVKTQAEEQAVSPATKLSDFDEISRLLSGRRNVIITLLTLYAQTMPGTTTALEECLMKGNCRELERLTHSVKSSIRNIGAAALAQMAKELEDAARNEDLTQAMHIFPSLRLGIHQTISEVNSYLSRIDDLLSGNAIINDSTH</sequence>
<dbReference type="CDD" id="cd00082">
    <property type="entry name" value="HisKA"/>
    <property type="match status" value="1"/>
</dbReference>
<dbReference type="GO" id="GO:0005886">
    <property type="term" value="C:plasma membrane"/>
    <property type="evidence" value="ECO:0007669"/>
    <property type="project" value="UniProtKB-SubCell"/>
</dbReference>
<feature type="domain" description="PAC" evidence="20">
    <location>
        <begin position="433"/>
        <end position="485"/>
    </location>
</feature>
<dbReference type="InterPro" id="IPR000014">
    <property type="entry name" value="PAS"/>
</dbReference>
<reference evidence="22 23" key="1">
    <citation type="submission" date="2020-05" db="EMBL/GenBank/DDBJ databases">
        <title>Draft genome sequence of Desulfovibrio sp. strain HN2T.</title>
        <authorList>
            <person name="Ueno A."/>
            <person name="Tamazawa S."/>
            <person name="Tamamura S."/>
            <person name="Murakami T."/>
            <person name="Kiyama T."/>
            <person name="Inomata H."/>
            <person name="Amano Y."/>
            <person name="Miyakawa K."/>
            <person name="Tamaki H."/>
            <person name="Naganuma T."/>
            <person name="Kaneko K."/>
        </authorList>
    </citation>
    <scope>NUCLEOTIDE SEQUENCE [LARGE SCALE GENOMIC DNA]</scope>
    <source>
        <strain evidence="22 23">HN2</strain>
    </source>
</reference>
<dbReference type="NCBIfam" id="TIGR00229">
    <property type="entry name" value="sensory_box"/>
    <property type="match status" value="2"/>
</dbReference>
<feature type="modified residue" description="4-aspartylphosphate" evidence="14">
    <location>
        <position position="962"/>
    </location>
</feature>
<evidence type="ECO:0000256" key="7">
    <source>
        <dbReference type="ARBA" id="ARBA00022679"/>
    </source>
</evidence>
<feature type="coiled-coil region" evidence="15">
    <location>
        <begin position="318"/>
        <end position="369"/>
    </location>
</feature>
<dbReference type="InterPro" id="IPR000700">
    <property type="entry name" value="PAS-assoc_C"/>
</dbReference>
<feature type="domain" description="Histidine kinase" evidence="17">
    <location>
        <begin position="630"/>
        <end position="888"/>
    </location>
</feature>
<dbReference type="Pfam" id="PF01627">
    <property type="entry name" value="Hpt"/>
    <property type="match status" value="1"/>
</dbReference>
<evidence type="ECO:0000313" key="23">
    <source>
        <dbReference type="Proteomes" id="UP000503840"/>
    </source>
</evidence>
<dbReference type="InterPro" id="IPR004358">
    <property type="entry name" value="Sig_transdc_His_kin-like_C"/>
</dbReference>
<dbReference type="CDD" id="cd00130">
    <property type="entry name" value="PAS"/>
    <property type="match status" value="1"/>
</dbReference>
<dbReference type="PROSITE" id="PS50894">
    <property type="entry name" value="HPT"/>
    <property type="match status" value="1"/>
</dbReference>
<dbReference type="Gene3D" id="3.30.565.10">
    <property type="entry name" value="Histidine kinase-like ATPase, C-terminal domain"/>
    <property type="match status" value="1"/>
</dbReference>
<comment type="subcellular location">
    <subcellularLocation>
        <location evidence="2">Cell inner membrane</location>
        <topology evidence="2">Multi-pass membrane protein</topology>
    </subcellularLocation>
</comment>
<dbReference type="Gene3D" id="3.40.50.2300">
    <property type="match status" value="1"/>
</dbReference>
<dbReference type="Gene3D" id="1.20.120.160">
    <property type="entry name" value="HPT domain"/>
    <property type="match status" value="1"/>
</dbReference>
<dbReference type="CDD" id="cd16922">
    <property type="entry name" value="HATPase_EvgS-ArcB-TorS-like"/>
    <property type="match status" value="1"/>
</dbReference>
<dbReference type="InterPro" id="IPR036890">
    <property type="entry name" value="HATPase_C_sf"/>
</dbReference>
<keyword evidence="6 14" id="KW-0597">Phosphoprotein</keyword>
<evidence type="ECO:0000259" key="18">
    <source>
        <dbReference type="PROSITE" id="PS50110"/>
    </source>
</evidence>
<evidence type="ECO:0000256" key="1">
    <source>
        <dbReference type="ARBA" id="ARBA00000085"/>
    </source>
</evidence>
<feature type="modified residue" description="Phosphohistidine" evidence="13">
    <location>
        <position position="1109"/>
    </location>
</feature>